<sequence>MYTQQQVHNTRMHSQQQVHNKRMHTQQQIHNTRMHTLLDMHLQKSTLISYLETPEMVAPSSTSLPSLSDPVDTYTLNSNIDTQLNLDLDIINNDKTPSHYLSTFVPVYVTPSERQTSSVTSSVDKMTQTQGTERVKQNAFTQTTQTPIVRPEYIEAYGVRWEWKVVNADTRPEEKQSWKVIANNETFGPKDEIARDTITYFYAMFPLGNLVETCALANLLLAKCKDRKYGHPLTPGELLRCFGVYMQFFFIDFSKQPCGLLAKAAMRP</sequence>
<dbReference type="Proteomes" id="UP000054560">
    <property type="component" value="Unassembled WGS sequence"/>
</dbReference>
<dbReference type="GeneID" id="25903026"/>
<keyword evidence="2" id="KW-1185">Reference proteome</keyword>
<dbReference type="AlphaFoldDB" id="A0A0L0G8Q9"/>
<evidence type="ECO:0000313" key="1">
    <source>
        <dbReference type="EMBL" id="KNC85299.1"/>
    </source>
</evidence>
<reference evidence="1 2" key="1">
    <citation type="submission" date="2011-02" db="EMBL/GenBank/DDBJ databases">
        <title>The Genome Sequence of Sphaeroforma arctica JP610.</title>
        <authorList>
            <consortium name="The Broad Institute Genome Sequencing Platform"/>
            <person name="Russ C."/>
            <person name="Cuomo C."/>
            <person name="Young S.K."/>
            <person name="Zeng Q."/>
            <person name="Gargeya S."/>
            <person name="Alvarado L."/>
            <person name="Berlin A."/>
            <person name="Chapman S.B."/>
            <person name="Chen Z."/>
            <person name="Freedman E."/>
            <person name="Gellesch M."/>
            <person name="Goldberg J."/>
            <person name="Griggs A."/>
            <person name="Gujja S."/>
            <person name="Heilman E."/>
            <person name="Heiman D."/>
            <person name="Howarth C."/>
            <person name="Mehta T."/>
            <person name="Neiman D."/>
            <person name="Pearson M."/>
            <person name="Roberts A."/>
            <person name="Saif S."/>
            <person name="Shea T."/>
            <person name="Shenoy N."/>
            <person name="Sisk P."/>
            <person name="Stolte C."/>
            <person name="Sykes S."/>
            <person name="White J."/>
            <person name="Yandava C."/>
            <person name="Burger G."/>
            <person name="Gray M.W."/>
            <person name="Holland P.W.H."/>
            <person name="King N."/>
            <person name="Lang F.B.F."/>
            <person name="Roger A.J."/>
            <person name="Ruiz-Trillo I."/>
            <person name="Haas B."/>
            <person name="Nusbaum C."/>
            <person name="Birren B."/>
        </authorList>
    </citation>
    <scope>NUCLEOTIDE SEQUENCE [LARGE SCALE GENOMIC DNA]</scope>
    <source>
        <strain evidence="1 2">JP610</strain>
    </source>
</reference>
<name>A0A0L0G8Q9_9EUKA</name>
<dbReference type="RefSeq" id="XP_014159201.1">
    <property type="nucleotide sequence ID" value="XM_014303726.1"/>
</dbReference>
<organism evidence="1 2">
    <name type="scientific">Sphaeroforma arctica JP610</name>
    <dbReference type="NCBI Taxonomy" id="667725"/>
    <lineage>
        <taxon>Eukaryota</taxon>
        <taxon>Ichthyosporea</taxon>
        <taxon>Ichthyophonida</taxon>
        <taxon>Sphaeroforma</taxon>
    </lineage>
</organism>
<accession>A0A0L0G8Q9</accession>
<proteinExistence type="predicted"/>
<evidence type="ECO:0000313" key="2">
    <source>
        <dbReference type="Proteomes" id="UP000054560"/>
    </source>
</evidence>
<protein>
    <submittedName>
        <fullName evidence="1">Uncharacterized protein</fullName>
    </submittedName>
</protein>
<gene>
    <name evidence="1" type="ORF">SARC_02522</name>
</gene>
<dbReference type="EMBL" id="KQ241710">
    <property type="protein sequence ID" value="KNC85299.1"/>
    <property type="molecule type" value="Genomic_DNA"/>
</dbReference>